<accession>M8A3H2</accession>
<evidence type="ECO:0000259" key="2">
    <source>
        <dbReference type="Pfam" id="PF00888"/>
    </source>
</evidence>
<dbReference type="AlphaFoldDB" id="M8A3H2"/>
<dbReference type="Pfam" id="PF00888">
    <property type="entry name" value="Cullin"/>
    <property type="match status" value="1"/>
</dbReference>
<dbReference type="STRING" id="4572.M8A3H2"/>
<dbReference type="SUPFAM" id="SSF74788">
    <property type="entry name" value="Cullin repeat-like"/>
    <property type="match status" value="1"/>
</dbReference>
<feature type="domain" description="Cullin N-terminal" evidence="2">
    <location>
        <begin position="169"/>
        <end position="369"/>
    </location>
</feature>
<name>M8A3H2_TRIUA</name>
<dbReference type="EMBL" id="KD175978">
    <property type="protein sequence ID" value="EMS54964.1"/>
    <property type="molecule type" value="Genomic_DNA"/>
</dbReference>
<dbReference type="Gene3D" id="1.20.1310.10">
    <property type="entry name" value="Cullin Repeats"/>
    <property type="match status" value="2"/>
</dbReference>
<dbReference type="InterPro" id="IPR001373">
    <property type="entry name" value="Cullin_N"/>
</dbReference>
<reference evidence="3" key="1">
    <citation type="journal article" date="2013" name="Nature">
        <title>Draft genome of the wheat A-genome progenitor Triticum urartu.</title>
        <authorList>
            <person name="Ling H.Q."/>
            <person name="Zhao S."/>
            <person name="Liu D."/>
            <person name="Wang J."/>
            <person name="Sun H."/>
            <person name="Zhang C."/>
            <person name="Fan H."/>
            <person name="Li D."/>
            <person name="Dong L."/>
            <person name="Tao Y."/>
            <person name="Gao C."/>
            <person name="Wu H."/>
            <person name="Li Y."/>
            <person name="Cui Y."/>
            <person name="Guo X."/>
            <person name="Zheng S."/>
            <person name="Wang B."/>
            <person name="Yu K."/>
            <person name="Liang Q."/>
            <person name="Yang W."/>
            <person name="Lou X."/>
            <person name="Chen J."/>
            <person name="Feng M."/>
            <person name="Jian J."/>
            <person name="Zhang X."/>
            <person name="Luo G."/>
            <person name="Jiang Y."/>
            <person name="Liu J."/>
            <person name="Wang Z."/>
            <person name="Sha Y."/>
            <person name="Zhang B."/>
            <person name="Wu H."/>
            <person name="Tang D."/>
            <person name="Shen Q."/>
            <person name="Xue P."/>
            <person name="Zou S."/>
            <person name="Wang X."/>
            <person name="Liu X."/>
            <person name="Wang F."/>
            <person name="Yang Y."/>
            <person name="An X."/>
            <person name="Dong Z."/>
            <person name="Zhang K."/>
            <person name="Zhang X."/>
            <person name="Luo M.C."/>
            <person name="Dvorak J."/>
            <person name="Tong Y."/>
            <person name="Wang J."/>
            <person name="Yang H."/>
            <person name="Li Z."/>
            <person name="Wang D."/>
            <person name="Zhang A."/>
            <person name="Wang J."/>
        </authorList>
    </citation>
    <scope>NUCLEOTIDE SEQUENCE</scope>
</reference>
<dbReference type="InterPro" id="IPR045093">
    <property type="entry name" value="Cullin"/>
</dbReference>
<sequence length="409" mass="46603">MATTRVQHWGLAAHGPEVIKKERTKVPNPSKKLKPLLIPLFRIRSIRAPFRAVCSLRRGSGIRIHLPGLSWYFPIFLAGSNTSANPRSKAVKMNVHLSFEDGWKVLEQGIVTCSKILEGSTGTRPTVAEYMNCYEYDSIIITCNMYILTITSEALKFVAHDMSIYFSSCAYRMAVQTTSYCEEMYNGYKATLAESVRALVCPHLMHQRDGYLLRQLAKMWSNYCIMVKCVSGFFNYLDRCFVEQRKLPCLEDTAATSFFSTIRQERDGINADMDILMGIMRGICRSEVKSFMKNAVVQDTYAYYSRKSSEWIVQYPLQDYLAKVQDCMEKETMRLMSYLSIAEGDSTELCLKVVSAPLMQTYDSYAREKQIGGQLLLQTYKTVEDDLLARCNRLTIDSGVDNSSGSYME</sequence>
<organism evidence="3">
    <name type="scientific">Triticum urartu</name>
    <name type="common">Red wild einkorn</name>
    <name type="synonym">Crithodium urartu</name>
    <dbReference type="NCBI Taxonomy" id="4572"/>
    <lineage>
        <taxon>Eukaryota</taxon>
        <taxon>Viridiplantae</taxon>
        <taxon>Streptophyta</taxon>
        <taxon>Embryophyta</taxon>
        <taxon>Tracheophyta</taxon>
        <taxon>Spermatophyta</taxon>
        <taxon>Magnoliopsida</taxon>
        <taxon>Liliopsida</taxon>
        <taxon>Poales</taxon>
        <taxon>Poaceae</taxon>
        <taxon>BOP clade</taxon>
        <taxon>Pooideae</taxon>
        <taxon>Triticodae</taxon>
        <taxon>Triticeae</taxon>
        <taxon>Triticinae</taxon>
        <taxon>Triticum</taxon>
    </lineage>
</organism>
<dbReference type="GO" id="GO:0031625">
    <property type="term" value="F:ubiquitin protein ligase binding"/>
    <property type="evidence" value="ECO:0007669"/>
    <property type="project" value="InterPro"/>
</dbReference>
<dbReference type="eggNOG" id="KOG2166">
    <property type="taxonomic scope" value="Eukaryota"/>
</dbReference>
<evidence type="ECO:0000313" key="3">
    <source>
        <dbReference type="EMBL" id="EMS54964.1"/>
    </source>
</evidence>
<proteinExistence type="inferred from homology"/>
<dbReference type="OMA" id="SEEYMKF"/>
<gene>
    <name evidence="3" type="ORF">TRIUR3_03073</name>
</gene>
<dbReference type="GO" id="GO:0006511">
    <property type="term" value="P:ubiquitin-dependent protein catabolic process"/>
    <property type="evidence" value="ECO:0007669"/>
    <property type="project" value="InterPro"/>
</dbReference>
<protein>
    <submittedName>
        <fullName evidence="3">Cullin-1</fullName>
    </submittedName>
</protein>
<comment type="similarity">
    <text evidence="1">Belongs to the cullin family.</text>
</comment>
<evidence type="ECO:0000256" key="1">
    <source>
        <dbReference type="ARBA" id="ARBA00006019"/>
    </source>
</evidence>
<dbReference type="PANTHER" id="PTHR11932">
    <property type="entry name" value="CULLIN"/>
    <property type="match status" value="1"/>
</dbReference>
<dbReference type="InterPro" id="IPR016159">
    <property type="entry name" value="Cullin_repeat-like_dom_sf"/>
</dbReference>